<dbReference type="PROSITE" id="PS50222">
    <property type="entry name" value="EF_HAND_2"/>
    <property type="match status" value="2"/>
</dbReference>
<dbReference type="SUPFAM" id="SSF48371">
    <property type="entry name" value="ARM repeat"/>
    <property type="match status" value="1"/>
</dbReference>
<dbReference type="InterPro" id="IPR011992">
    <property type="entry name" value="EF-hand-dom_pair"/>
</dbReference>
<dbReference type="Proteomes" id="UP000663889">
    <property type="component" value="Unassembled WGS sequence"/>
</dbReference>
<organism evidence="8 9">
    <name type="scientific">Rotaria sordida</name>
    <dbReference type="NCBI Taxonomy" id="392033"/>
    <lineage>
        <taxon>Eukaryota</taxon>
        <taxon>Metazoa</taxon>
        <taxon>Spiralia</taxon>
        <taxon>Gnathifera</taxon>
        <taxon>Rotifera</taxon>
        <taxon>Eurotatoria</taxon>
        <taxon>Bdelloidea</taxon>
        <taxon>Philodinida</taxon>
        <taxon>Philodinidae</taxon>
        <taxon>Rotaria</taxon>
    </lineage>
</organism>
<dbReference type="SUPFAM" id="SSF48452">
    <property type="entry name" value="TPR-like"/>
    <property type="match status" value="1"/>
</dbReference>
<reference evidence="8" key="1">
    <citation type="submission" date="2021-02" db="EMBL/GenBank/DDBJ databases">
        <authorList>
            <person name="Nowell W R."/>
        </authorList>
    </citation>
    <scope>NUCLEOTIDE SEQUENCE</scope>
</reference>
<dbReference type="SMART" id="SM00054">
    <property type="entry name" value="EFh"/>
    <property type="match status" value="3"/>
</dbReference>
<evidence type="ECO:0000256" key="1">
    <source>
        <dbReference type="ARBA" id="ARBA00006049"/>
    </source>
</evidence>
<feature type="domain" description="EF-hand" evidence="7">
    <location>
        <begin position="558"/>
        <end position="593"/>
    </location>
</feature>
<dbReference type="Pfam" id="PF14559">
    <property type="entry name" value="TPR_19"/>
    <property type="match status" value="1"/>
</dbReference>
<evidence type="ECO:0000256" key="4">
    <source>
        <dbReference type="ARBA" id="ARBA00022737"/>
    </source>
</evidence>
<dbReference type="EMBL" id="CAJNOU010000632">
    <property type="protein sequence ID" value="CAF1052187.1"/>
    <property type="molecule type" value="Genomic_DNA"/>
</dbReference>
<feature type="domain" description="EF-hand" evidence="7">
    <location>
        <begin position="475"/>
        <end position="510"/>
    </location>
</feature>
<dbReference type="GO" id="GO:0005509">
    <property type="term" value="F:calcium ion binding"/>
    <property type="evidence" value="ECO:0007669"/>
    <property type="project" value="InterPro"/>
</dbReference>
<dbReference type="SUPFAM" id="SSF47473">
    <property type="entry name" value="EF-hand"/>
    <property type="match status" value="1"/>
</dbReference>
<dbReference type="InterPro" id="IPR019734">
    <property type="entry name" value="TPR_rpt"/>
</dbReference>
<dbReference type="Gene3D" id="1.10.238.10">
    <property type="entry name" value="EF-hand"/>
    <property type="match status" value="1"/>
</dbReference>
<dbReference type="AlphaFoldDB" id="A0A814KNZ6"/>
<dbReference type="PANTHER" id="PTHR23055">
    <property type="entry name" value="CALCIUM BINDING PROTEINS"/>
    <property type="match status" value="1"/>
</dbReference>
<evidence type="ECO:0000256" key="5">
    <source>
        <dbReference type="ARBA" id="ARBA00022837"/>
    </source>
</evidence>
<evidence type="ECO:0000313" key="9">
    <source>
        <dbReference type="Proteomes" id="UP000663889"/>
    </source>
</evidence>
<proteinExistence type="inferred from homology"/>
<dbReference type="InterPro" id="IPR002048">
    <property type="entry name" value="EF_hand_dom"/>
</dbReference>
<dbReference type="InterPro" id="IPR028846">
    <property type="entry name" value="Recoverin"/>
</dbReference>
<protein>
    <recommendedName>
        <fullName evidence="7">EF-hand domain-containing protein</fullName>
    </recommendedName>
</protein>
<dbReference type="Pfam" id="PF13646">
    <property type="entry name" value="HEAT_2"/>
    <property type="match status" value="1"/>
</dbReference>
<dbReference type="InterPro" id="IPR018247">
    <property type="entry name" value="EF_Hand_1_Ca_BS"/>
</dbReference>
<comment type="similarity">
    <text evidence="1">Belongs to the recoverin family.</text>
</comment>
<dbReference type="Pfam" id="PF13174">
    <property type="entry name" value="TPR_6"/>
    <property type="match status" value="1"/>
</dbReference>
<gene>
    <name evidence="8" type="ORF">SEV965_LOCUS13397</name>
</gene>
<dbReference type="PANTHER" id="PTHR23055:SF178">
    <property type="entry name" value="NEUROCALCIN HOMOLOG"/>
    <property type="match status" value="1"/>
</dbReference>
<dbReference type="PRINTS" id="PR00450">
    <property type="entry name" value="RECOVERIN"/>
</dbReference>
<keyword evidence="6" id="KW-0449">Lipoprotein</keyword>
<evidence type="ECO:0000259" key="7">
    <source>
        <dbReference type="PROSITE" id="PS50222"/>
    </source>
</evidence>
<dbReference type="Gene3D" id="1.25.40.10">
    <property type="entry name" value="Tetratricopeptide repeat domain"/>
    <property type="match status" value="1"/>
</dbReference>
<dbReference type="InterPro" id="IPR016024">
    <property type="entry name" value="ARM-type_fold"/>
</dbReference>
<keyword evidence="5" id="KW-0106">Calcium</keyword>
<keyword evidence="4" id="KW-0677">Repeat</keyword>
<keyword evidence="3" id="KW-0479">Metal-binding</keyword>
<evidence type="ECO:0000256" key="6">
    <source>
        <dbReference type="ARBA" id="ARBA00023288"/>
    </source>
</evidence>
<evidence type="ECO:0000256" key="2">
    <source>
        <dbReference type="ARBA" id="ARBA00022707"/>
    </source>
</evidence>
<comment type="caution">
    <text evidence="8">The sequence shown here is derived from an EMBL/GenBank/DDBJ whole genome shotgun (WGS) entry which is preliminary data.</text>
</comment>
<sequence>MGQHIEAVQAWEDGLKLLETSVERVDELGEEKIIDWINISLQTAQVVHRLGTDGPGVSHKYQHVCYTPSKMTEAEEAEWKIEQFQKAVKHFKGVLEHIPAGNMEIKRKIRLQLARALYDLKQFDEAMKIYEDGFSNDGDPQWLYKAAECLWQQEKKEQAYTRLQQLIGTDPTFADAYGMLATYFTEKNDTTNADESMCKYKFYSWIPGFCRHIEYNPENLAIIEELNSDHALECVNTTLANDESRRSTEFLAAICYRHYHGSVENKAFEELEKRAKASEGAERDFIGSTLMNLIKDHQSVCTVKGAANALAGMKHEDIFEVLEYLLPQDTNPIFSMDIPTALSKLGDPKAIPLLMKIIENPMSQANEDSDSSDGIFSSGGKNRLVIESCLALATFFNDEKAKEVLKNGINNQQTREACLAVLCDILEIAALIKASRITEQEIQHWHEDFLNHCPSGRLDKQAFIEYYKKLYPREETNKSIEHIFHMIDVNNDGTVDFHELLIVIVLIDHLNDLESRLSFVFDIWDDSEDEHINQKELENMISAMYDRAGITDRKGDQHPKKRAKEIIAKLDISGDKKLSKEEFIIGCKNDPVIRNLFAPDT</sequence>
<accession>A0A814KNZ6</accession>
<keyword evidence="2" id="KW-0519">Myristate</keyword>
<evidence type="ECO:0000313" key="8">
    <source>
        <dbReference type="EMBL" id="CAF1052187.1"/>
    </source>
</evidence>
<dbReference type="PROSITE" id="PS00018">
    <property type="entry name" value="EF_HAND_1"/>
    <property type="match status" value="2"/>
</dbReference>
<evidence type="ECO:0000256" key="3">
    <source>
        <dbReference type="ARBA" id="ARBA00022723"/>
    </source>
</evidence>
<name>A0A814KNZ6_9BILA</name>
<dbReference type="InterPro" id="IPR011990">
    <property type="entry name" value="TPR-like_helical_dom_sf"/>
</dbReference>